<dbReference type="Pfam" id="PF14559">
    <property type="entry name" value="TPR_19"/>
    <property type="match status" value="3"/>
</dbReference>
<evidence type="ECO:0000256" key="10">
    <source>
        <dbReference type="PROSITE-ProRule" id="PRU00339"/>
    </source>
</evidence>
<dbReference type="SMART" id="SM00028">
    <property type="entry name" value="TPR"/>
    <property type="match status" value="7"/>
</dbReference>
<dbReference type="InterPro" id="IPR019734">
    <property type="entry name" value="TPR_rpt"/>
</dbReference>
<dbReference type="PRINTS" id="PR01441">
    <property type="entry name" value="CELLSNTHASEC"/>
</dbReference>
<evidence type="ECO:0000259" key="12">
    <source>
        <dbReference type="Pfam" id="PF05420"/>
    </source>
</evidence>
<dbReference type="AlphaFoldDB" id="A0A917NS41"/>
<sequence length="1239" mass="129866">MMAPRTRRGLRASLLGAVAAAGLVGPALAQAPATGALTVLLQQARHWQEQNRPDLALLSFDRALAADPRNAEALAGAAQAQAAMGNRQAAEALLARLRAVAPGSAGITNAQEALRGAAVSRDTITEARRLSRDGRVPEALTLYRDAFAGGPPPDAYAVEYWLTLAGTPGGWEEGRRQLAALAARRPDDSRARIAAAQVLTWREPTRAQGITELAQLARDPATAPQAIQAWRQALLWLGTGPSAEGPLEAFLAVRPGDAAIERRLAEVRDPTRRAAEAGAETRQSGFERLEANQLLPAAQAFEAALARNPDDADALGGLGVVRLRQGRVAEARGLLERAIAANPARAANWQAALDGASYSAELAEGRAQFRRGEIDAAEATLRRAVARNPTDPTDAEALLGDIALRRNDAAAAEQRFRTALARRPNFQPAMQGLERALRQQGRTAEADDLARRIRVASPATGGGVSGNAARLRAEAARAPDAGTASTLLRAALAEAPNDPWIRLDLARALARQGDGAEARAVIEAPLAGAQAGSDALFAAALFAEEQGRMSDAAALIARVPPGRRSPDMARLAQRTRIAAEVEDAAIAAATGGFDGRQRLLAIAARQDATGATAAAVIRAFGQMGNARGAEEAARVAMAVNRSPSATARLAIGGALLGAGLEQQAAAMVRGLESDPRLTAENRRQAEAVLAGIAVRASDRANEEGNQAAGFDRLRPVLARSPDDPAANLALARLYEGASRPAEAQRIAEAVLARDPRNMTARAGAVDAAIAARNWRQAQTLVDEGRALAPNEARVSLMQARLYRAQGDNRGALRAARLAEEQRRSQIGEVVPMAFLPGEMGGSNPFQTTGVTVGAPIATDPLSADIARELAAAREATATRFTASPYVRSRSGTAGLDRLNEVAMPIEASVAAPGIGGRLTGTVTPVSVTSGSLPADLVSLQSFGANPIAYPGGMVPPSSDTAGGVALNLAYQRDWFRADVGSTPLGFRFNNVVGGVEVSPGLGGGWRVRVAGERRAVTDSLLSWAGQRDALTGQAWGGVVRTGGRAQVEYARGNGSLYAGGGYAVFDGTGVADNSRIEAGAGGSYAVVRRPDETVNVGLDLVYFAYDKNLRFFTLGQGGYFSPQSYTALNIPVDWRARSGDWSWRLGGSIGYAVWSEDQSPVFPNDSGLQAQLAAQGASNPLLVVTNPSQSQSGVIGSLRADLEYALTHDLALGAMLRYDRAADWNEARAGVFVRYRLPE</sequence>
<evidence type="ECO:0000256" key="1">
    <source>
        <dbReference type="ARBA" id="ARBA00004339"/>
    </source>
</evidence>
<dbReference type="PANTHER" id="PTHR12558">
    <property type="entry name" value="CELL DIVISION CYCLE 16,23,27"/>
    <property type="match status" value="1"/>
</dbReference>
<evidence type="ECO:0000256" key="7">
    <source>
        <dbReference type="ARBA" id="ARBA00022916"/>
    </source>
</evidence>
<keyword evidence="14" id="KW-1185">Reference proteome</keyword>
<dbReference type="InterPro" id="IPR011990">
    <property type="entry name" value="TPR-like_helical_dom_sf"/>
</dbReference>
<evidence type="ECO:0000256" key="6">
    <source>
        <dbReference type="ARBA" id="ARBA00022803"/>
    </source>
</evidence>
<evidence type="ECO:0000256" key="9">
    <source>
        <dbReference type="ARBA" id="ARBA00023237"/>
    </source>
</evidence>
<organism evidence="13 14">
    <name type="scientific">Neoroseomonas lacus</name>
    <dbReference type="NCBI Taxonomy" id="287609"/>
    <lineage>
        <taxon>Bacteria</taxon>
        <taxon>Pseudomonadati</taxon>
        <taxon>Pseudomonadota</taxon>
        <taxon>Alphaproteobacteria</taxon>
        <taxon>Acetobacterales</taxon>
        <taxon>Acetobacteraceae</taxon>
        <taxon>Neoroseomonas</taxon>
    </lineage>
</organism>
<feature type="signal peptide" evidence="11">
    <location>
        <begin position="1"/>
        <end position="29"/>
    </location>
</feature>
<reference evidence="13" key="1">
    <citation type="journal article" date="2014" name="Int. J. Syst. Evol. Microbiol.">
        <title>Complete genome sequence of Corynebacterium casei LMG S-19264T (=DSM 44701T), isolated from a smear-ripened cheese.</title>
        <authorList>
            <consortium name="US DOE Joint Genome Institute (JGI-PGF)"/>
            <person name="Walter F."/>
            <person name="Albersmeier A."/>
            <person name="Kalinowski J."/>
            <person name="Ruckert C."/>
        </authorList>
    </citation>
    <scope>NUCLEOTIDE SEQUENCE</scope>
    <source>
        <strain evidence="13">CGMCC 1.3617</strain>
    </source>
</reference>
<dbReference type="PROSITE" id="PS50005">
    <property type="entry name" value="TPR"/>
    <property type="match status" value="1"/>
</dbReference>
<accession>A0A917NS41</accession>
<dbReference type="GO" id="GO:0006011">
    <property type="term" value="P:UDP-alpha-D-glucose metabolic process"/>
    <property type="evidence" value="ECO:0007669"/>
    <property type="project" value="InterPro"/>
</dbReference>
<comment type="subcellular location">
    <subcellularLocation>
        <location evidence="1">Cell outer membrane</location>
        <topology evidence="1">Peripheral membrane protein</topology>
    </subcellularLocation>
</comment>
<dbReference type="Gene3D" id="1.25.40.10">
    <property type="entry name" value="Tetratricopeptide repeat domain"/>
    <property type="match status" value="4"/>
</dbReference>
<dbReference type="PANTHER" id="PTHR12558:SF13">
    <property type="entry name" value="CELL DIVISION CYCLE PROTEIN 27 HOMOLOG"/>
    <property type="match status" value="1"/>
</dbReference>
<evidence type="ECO:0000256" key="8">
    <source>
        <dbReference type="ARBA" id="ARBA00023136"/>
    </source>
</evidence>
<dbReference type="Proteomes" id="UP000661507">
    <property type="component" value="Unassembled WGS sequence"/>
</dbReference>
<comment type="pathway">
    <text evidence="2">Glycan metabolism; bacterial cellulose biosynthesis.</text>
</comment>
<keyword evidence="7" id="KW-0135">Cellulose biosynthesis</keyword>
<feature type="domain" description="Cellulose synthase operon C C-terminal" evidence="12">
    <location>
        <begin position="897"/>
        <end position="1236"/>
    </location>
</feature>
<dbReference type="SUPFAM" id="SSF48452">
    <property type="entry name" value="TPR-like"/>
    <property type="match status" value="4"/>
</dbReference>
<dbReference type="EMBL" id="BMKW01000007">
    <property type="protein sequence ID" value="GGJ22404.1"/>
    <property type="molecule type" value="Genomic_DNA"/>
</dbReference>
<dbReference type="InterPro" id="IPR003921">
    <property type="entry name" value="Cell_synth_C"/>
</dbReference>
<evidence type="ECO:0000313" key="13">
    <source>
        <dbReference type="EMBL" id="GGJ22404.1"/>
    </source>
</evidence>
<evidence type="ECO:0000256" key="5">
    <source>
        <dbReference type="ARBA" id="ARBA00022737"/>
    </source>
</evidence>
<keyword evidence="9" id="KW-0998">Cell outer membrane</keyword>
<dbReference type="Pfam" id="PF13432">
    <property type="entry name" value="TPR_16"/>
    <property type="match status" value="2"/>
</dbReference>
<evidence type="ECO:0000256" key="11">
    <source>
        <dbReference type="SAM" id="SignalP"/>
    </source>
</evidence>
<name>A0A917NS41_9PROT</name>
<keyword evidence="4 11" id="KW-0732">Signal</keyword>
<dbReference type="GO" id="GO:0009279">
    <property type="term" value="C:cell outer membrane"/>
    <property type="evidence" value="ECO:0007669"/>
    <property type="project" value="UniProtKB-SubCell"/>
</dbReference>
<keyword evidence="5" id="KW-0677">Repeat</keyword>
<comment type="caution">
    <text evidence="13">The sequence shown here is derived from an EMBL/GenBank/DDBJ whole genome shotgun (WGS) entry which is preliminary data.</text>
</comment>
<reference evidence="13" key="2">
    <citation type="submission" date="2020-09" db="EMBL/GenBank/DDBJ databases">
        <authorList>
            <person name="Sun Q."/>
            <person name="Zhou Y."/>
        </authorList>
    </citation>
    <scope>NUCLEOTIDE SEQUENCE</scope>
    <source>
        <strain evidence="13">CGMCC 1.3617</strain>
    </source>
</reference>
<keyword evidence="8" id="KW-0472">Membrane</keyword>
<keyword evidence="6 10" id="KW-0802">TPR repeat</keyword>
<feature type="repeat" description="TPR" evidence="10">
    <location>
        <begin position="312"/>
        <end position="345"/>
    </location>
</feature>
<evidence type="ECO:0000256" key="4">
    <source>
        <dbReference type="ARBA" id="ARBA00022729"/>
    </source>
</evidence>
<evidence type="ECO:0000256" key="3">
    <source>
        <dbReference type="ARBA" id="ARBA00005886"/>
    </source>
</evidence>
<evidence type="ECO:0000256" key="2">
    <source>
        <dbReference type="ARBA" id="ARBA00005186"/>
    </source>
</evidence>
<dbReference type="RefSeq" id="WP_188968308.1">
    <property type="nucleotide sequence ID" value="NZ_BMKW01000007.1"/>
</dbReference>
<feature type="chain" id="PRO_5037069015" evidence="11">
    <location>
        <begin position="30"/>
        <end position="1239"/>
    </location>
</feature>
<proteinExistence type="inferred from homology"/>
<gene>
    <name evidence="13" type="primary">wssE</name>
    <name evidence="13" type="ORF">GCM10011320_32100</name>
</gene>
<evidence type="ECO:0000313" key="14">
    <source>
        <dbReference type="Proteomes" id="UP000661507"/>
    </source>
</evidence>
<dbReference type="InterPro" id="IPR008410">
    <property type="entry name" value="BCSC_C"/>
</dbReference>
<dbReference type="GO" id="GO:0030244">
    <property type="term" value="P:cellulose biosynthetic process"/>
    <property type="evidence" value="ECO:0007669"/>
    <property type="project" value="UniProtKB-KW"/>
</dbReference>
<comment type="similarity">
    <text evidence="3">Belongs to the AcsC/BcsC family.</text>
</comment>
<protein>
    <submittedName>
        <fullName evidence="13">Cellulose synthase</fullName>
    </submittedName>
</protein>
<dbReference type="Pfam" id="PF05420">
    <property type="entry name" value="BCSC_C"/>
    <property type="match status" value="1"/>
</dbReference>